<name>A0A8J7WH17_9ACTN</name>
<evidence type="ECO:0000256" key="3">
    <source>
        <dbReference type="ARBA" id="ARBA00024356"/>
    </source>
</evidence>
<dbReference type="PANTHER" id="PTHR34106">
    <property type="entry name" value="GLYCOSIDASE"/>
    <property type="match status" value="1"/>
</dbReference>
<evidence type="ECO:0000256" key="1">
    <source>
        <dbReference type="ARBA" id="ARBA00022676"/>
    </source>
</evidence>
<sequence length="511" mass="55500">MTPQSADATGAADAHELVTRAPQRLTPDPGRVIAKLFVPGEEVPEHESRTARVIARVLALGDSEAGAALSATLASFATRHRDLRGTFADHFETVAHRIPRAVAVSGPRRLLIGSYFTHEYAIEGAALCNPCMVAHPDQSGLGPDQVRFVLSARAIGEGHLSCIELRTGVAGPGGRIDLDAPAPYAGLGRVRPPQYDLRQFEAVLSATGDDDEVAAFLHRHLPRRFAAAELEQTLEQLPARLTARQGTHRTIERIRWIAASTYDLEFSPDTAISERVLWPNAPTERHGMEDARFVRFTDDDGTNSYYATYTAFDGASVTPQRLHTTDFRRFQITQLTGPAALNKGMAFFPRRVGGMYMALSRWDRESTSIATSPDNQTWSVGATVHAPGRAWELTQVGNCGSPIETADGWLVLTHGVGPMRTYSIGALLLDLDQPDRVLASLPEPLMTAASAERDGYVPNVLYSCGAMRHRDTLVIPYGTSDTAIAFATVSLPALLDRMRHTRSDAASRGGT</sequence>
<dbReference type="InterPro" id="IPR007184">
    <property type="entry name" value="Mannoside_phosphorylase"/>
</dbReference>
<protein>
    <submittedName>
        <fullName evidence="4">Glycoside hydrolase family 130 protein</fullName>
    </submittedName>
</protein>
<dbReference type="AlphaFoldDB" id="A0A8J7WH17"/>
<dbReference type="GO" id="GO:0016757">
    <property type="term" value="F:glycosyltransferase activity"/>
    <property type="evidence" value="ECO:0007669"/>
    <property type="project" value="UniProtKB-KW"/>
</dbReference>
<dbReference type="CDD" id="cd18613">
    <property type="entry name" value="GH130"/>
    <property type="match status" value="1"/>
</dbReference>
<gene>
    <name evidence="4" type="ORF">KGA66_03190</name>
</gene>
<organism evidence="4 5">
    <name type="scientific">Actinocrinis puniceicyclus</name>
    <dbReference type="NCBI Taxonomy" id="977794"/>
    <lineage>
        <taxon>Bacteria</taxon>
        <taxon>Bacillati</taxon>
        <taxon>Actinomycetota</taxon>
        <taxon>Actinomycetes</taxon>
        <taxon>Catenulisporales</taxon>
        <taxon>Actinospicaceae</taxon>
        <taxon>Actinocrinis</taxon>
    </lineage>
</organism>
<reference evidence="4" key="1">
    <citation type="submission" date="2021-04" db="EMBL/GenBank/DDBJ databases">
        <title>Genome based classification of Actinospica acidithermotolerans sp. nov., an actinobacterium isolated from an Indonesian hot spring.</title>
        <authorList>
            <person name="Kusuma A.B."/>
            <person name="Putra K.E."/>
            <person name="Nafisah S."/>
            <person name="Loh J."/>
            <person name="Nouioui I."/>
            <person name="Goodfellow M."/>
        </authorList>
    </citation>
    <scope>NUCLEOTIDE SEQUENCE</scope>
    <source>
        <strain evidence="4">DSM 45618</strain>
    </source>
</reference>
<dbReference type="Pfam" id="PF04041">
    <property type="entry name" value="Glyco_hydro_130"/>
    <property type="match status" value="1"/>
</dbReference>
<keyword evidence="2" id="KW-0808">Transferase</keyword>
<proteinExistence type="inferred from homology"/>
<evidence type="ECO:0000256" key="2">
    <source>
        <dbReference type="ARBA" id="ARBA00022679"/>
    </source>
</evidence>
<dbReference type="Gene3D" id="2.115.10.20">
    <property type="entry name" value="Glycosyl hydrolase domain, family 43"/>
    <property type="match status" value="1"/>
</dbReference>
<keyword evidence="1" id="KW-0328">Glycosyltransferase</keyword>
<evidence type="ECO:0000313" key="4">
    <source>
        <dbReference type="EMBL" id="MBS2962038.1"/>
    </source>
</evidence>
<dbReference type="RefSeq" id="WP_211464290.1">
    <property type="nucleotide sequence ID" value="NZ_JAGSXH010000006.1"/>
</dbReference>
<dbReference type="Proteomes" id="UP000677913">
    <property type="component" value="Unassembled WGS sequence"/>
</dbReference>
<dbReference type="SUPFAM" id="SSF75005">
    <property type="entry name" value="Arabinanase/levansucrase/invertase"/>
    <property type="match status" value="1"/>
</dbReference>
<dbReference type="InterPro" id="IPR023296">
    <property type="entry name" value="Glyco_hydro_beta-prop_sf"/>
</dbReference>
<dbReference type="EMBL" id="JAGSXH010000006">
    <property type="protein sequence ID" value="MBS2962038.1"/>
    <property type="molecule type" value="Genomic_DNA"/>
</dbReference>
<dbReference type="GO" id="GO:0016787">
    <property type="term" value="F:hydrolase activity"/>
    <property type="evidence" value="ECO:0007669"/>
    <property type="project" value="UniProtKB-KW"/>
</dbReference>
<accession>A0A8J7WH17</accession>
<evidence type="ECO:0000313" key="5">
    <source>
        <dbReference type="Proteomes" id="UP000677913"/>
    </source>
</evidence>
<keyword evidence="5" id="KW-1185">Reference proteome</keyword>
<keyword evidence="4" id="KW-0378">Hydrolase</keyword>
<comment type="similarity">
    <text evidence="3">Belongs to the glycosyl hydrolase 130 family.</text>
</comment>
<comment type="caution">
    <text evidence="4">The sequence shown here is derived from an EMBL/GenBank/DDBJ whole genome shotgun (WGS) entry which is preliminary data.</text>
</comment>
<dbReference type="PANTHER" id="PTHR34106:SF4">
    <property type="entry name" value="BLL5143 PROTEIN"/>
    <property type="match status" value="1"/>
</dbReference>